<name>A0A8J5KTV7_ZINOF</name>
<feature type="domain" description="dUTPase-like" evidence="7">
    <location>
        <begin position="2"/>
        <end position="87"/>
    </location>
</feature>
<keyword evidence="5" id="KW-0460">Magnesium</keyword>
<evidence type="ECO:0000256" key="4">
    <source>
        <dbReference type="ARBA" id="ARBA00023080"/>
    </source>
</evidence>
<evidence type="ECO:0000313" key="8">
    <source>
        <dbReference type="EMBL" id="KAG6495399.1"/>
    </source>
</evidence>
<dbReference type="PANTHER" id="PTHR11241:SF0">
    <property type="entry name" value="DEOXYURIDINE 5'-TRIPHOSPHATE NUCLEOTIDOHYDROLASE"/>
    <property type="match status" value="1"/>
</dbReference>
<evidence type="ECO:0000256" key="3">
    <source>
        <dbReference type="ARBA" id="ARBA00022801"/>
    </source>
</evidence>
<feature type="region of interest" description="Disordered" evidence="6">
    <location>
        <begin position="119"/>
        <end position="149"/>
    </location>
</feature>
<dbReference type="GO" id="GO:0000287">
    <property type="term" value="F:magnesium ion binding"/>
    <property type="evidence" value="ECO:0007669"/>
    <property type="project" value="UniProtKB-UniRule"/>
</dbReference>
<keyword evidence="4 5" id="KW-0546">Nucleotide metabolism</keyword>
<dbReference type="PANTHER" id="PTHR11241">
    <property type="entry name" value="DEOXYURIDINE 5'-TRIPHOSPHATE NUCLEOTIDOHYDROLASE"/>
    <property type="match status" value="1"/>
</dbReference>
<protein>
    <recommendedName>
        <fullName evidence="5">Deoxyuridine 5'-triphosphate nucleotidohydrolase</fullName>
        <shortName evidence="5">dUTPase</shortName>
        <ecNumber evidence="5">3.6.1.23</ecNumber>
    </recommendedName>
    <alternativeName>
        <fullName evidence="5">dUTP pyrophosphatase</fullName>
    </alternativeName>
</protein>
<dbReference type="InterPro" id="IPR008181">
    <property type="entry name" value="dUTPase"/>
</dbReference>
<dbReference type="SUPFAM" id="SSF51283">
    <property type="entry name" value="dUTPase-like"/>
    <property type="match status" value="1"/>
</dbReference>
<keyword evidence="5" id="KW-0479">Metal-binding</keyword>
<comment type="caution">
    <text evidence="8">The sequence shown here is derived from an EMBL/GenBank/DDBJ whole genome shotgun (WGS) entry which is preliminary data.</text>
</comment>
<dbReference type="Pfam" id="PF00692">
    <property type="entry name" value="dUTPase"/>
    <property type="match status" value="1"/>
</dbReference>
<dbReference type="GO" id="GO:0004170">
    <property type="term" value="F:dUTP diphosphatase activity"/>
    <property type="evidence" value="ECO:0007669"/>
    <property type="project" value="UniProtKB-UniRule"/>
</dbReference>
<dbReference type="CDD" id="cd07557">
    <property type="entry name" value="trimeric_dUTPase"/>
    <property type="match status" value="1"/>
</dbReference>
<dbReference type="Gene3D" id="2.70.40.10">
    <property type="match status" value="1"/>
</dbReference>
<keyword evidence="9" id="KW-1185">Reference proteome</keyword>
<evidence type="ECO:0000259" key="7">
    <source>
        <dbReference type="Pfam" id="PF00692"/>
    </source>
</evidence>
<dbReference type="AlphaFoldDB" id="A0A8J5KTV7"/>
<comment type="pathway">
    <text evidence="1 5">Pyrimidine metabolism; dUMP biosynthesis; dUMP from dCTP (dUTP route): step 2/2.</text>
</comment>
<comment type="similarity">
    <text evidence="2 5">Belongs to the dUTPase family.</text>
</comment>
<keyword evidence="3 5" id="KW-0378">Hydrolase</keyword>
<dbReference type="InterPro" id="IPR036157">
    <property type="entry name" value="dUTPase-like_sf"/>
</dbReference>
<comment type="function">
    <text evidence="5">Involved in nucleotide metabolism via production of dUMP, the immediate precursor of thymidine nucleotides, and decreases the intracellular concentration of dUTP so that uracil cannot be incorporated into DNA.</text>
</comment>
<dbReference type="UniPathway" id="UPA00610">
    <property type="reaction ID" value="UER00666"/>
</dbReference>
<dbReference type="EMBL" id="JACMSC010000012">
    <property type="protein sequence ID" value="KAG6495399.1"/>
    <property type="molecule type" value="Genomic_DNA"/>
</dbReference>
<organism evidence="8 9">
    <name type="scientific">Zingiber officinale</name>
    <name type="common">Ginger</name>
    <name type="synonym">Amomum zingiber</name>
    <dbReference type="NCBI Taxonomy" id="94328"/>
    <lineage>
        <taxon>Eukaryota</taxon>
        <taxon>Viridiplantae</taxon>
        <taxon>Streptophyta</taxon>
        <taxon>Embryophyta</taxon>
        <taxon>Tracheophyta</taxon>
        <taxon>Spermatophyta</taxon>
        <taxon>Magnoliopsida</taxon>
        <taxon>Liliopsida</taxon>
        <taxon>Zingiberales</taxon>
        <taxon>Zingiberaceae</taxon>
        <taxon>Zingiber</taxon>
    </lineage>
</organism>
<evidence type="ECO:0000313" key="9">
    <source>
        <dbReference type="Proteomes" id="UP000734854"/>
    </source>
</evidence>
<evidence type="ECO:0000256" key="2">
    <source>
        <dbReference type="ARBA" id="ARBA00006581"/>
    </source>
</evidence>
<accession>A0A8J5KTV7</accession>
<evidence type="ECO:0000256" key="6">
    <source>
        <dbReference type="SAM" id="MobiDB-lite"/>
    </source>
</evidence>
<comment type="catalytic activity">
    <reaction evidence="5">
        <text>dUTP + H2O = dUMP + diphosphate + H(+)</text>
        <dbReference type="Rhea" id="RHEA:10248"/>
        <dbReference type="ChEBI" id="CHEBI:15377"/>
        <dbReference type="ChEBI" id="CHEBI:15378"/>
        <dbReference type="ChEBI" id="CHEBI:33019"/>
        <dbReference type="ChEBI" id="CHEBI:61555"/>
        <dbReference type="ChEBI" id="CHEBI:246422"/>
        <dbReference type="EC" id="3.6.1.23"/>
    </reaction>
</comment>
<dbReference type="GO" id="GO:0006226">
    <property type="term" value="P:dUMP biosynthetic process"/>
    <property type="evidence" value="ECO:0007669"/>
    <property type="project" value="UniProtKB-UniRule"/>
</dbReference>
<evidence type="ECO:0000256" key="1">
    <source>
        <dbReference type="ARBA" id="ARBA00005142"/>
    </source>
</evidence>
<reference evidence="8 9" key="1">
    <citation type="submission" date="2020-08" db="EMBL/GenBank/DDBJ databases">
        <title>Plant Genome Project.</title>
        <authorList>
            <person name="Zhang R.-G."/>
        </authorList>
    </citation>
    <scope>NUCLEOTIDE SEQUENCE [LARGE SCALE GENOMIC DNA]</scope>
    <source>
        <tissue evidence="8">Rhizome</tissue>
    </source>
</reference>
<dbReference type="InterPro" id="IPR033704">
    <property type="entry name" value="dUTPase_trimeric"/>
</dbReference>
<dbReference type="Proteomes" id="UP000734854">
    <property type="component" value="Unassembled WGS sequence"/>
</dbReference>
<comment type="cofactor">
    <cofactor evidence="5">
        <name>Mg(2+)</name>
        <dbReference type="ChEBI" id="CHEBI:18420"/>
    </cofactor>
</comment>
<sequence>MKNKTSGAAGFDLAANQSIIIEPRGRALVPTELSLEIPWGTYGRIAARSSIAWNLGLDIGAEVIDSDYRGEIFVLLFNHSDERVFLPQVVEESKPNLDVQLPKEKHALSTFLEEEALPPKEASKNLAGTTSPWASVPRSKDPFDDIPEGDSDFSYIQYLAQLSQPKDAQLSPPKDII</sequence>
<dbReference type="GO" id="GO:0046081">
    <property type="term" value="P:dUTP catabolic process"/>
    <property type="evidence" value="ECO:0007669"/>
    <property type="project" value="UniProtKB-UniRule"/>
</dbReference>
<gene>
    <name evidence="8" type="ORF">ZIOFF_043205</name>
</gene>
<dbReference type="InterPro" id="IPR029054">
    <property type="entry name" value="dUTPase-like"/>
</dbReference>
<proteinExistence type="inferred from homology"/>
<evidence type="ECO:0000256" key="5">
    <source>
        <dbReference type="RuleBase" id="RU367024"/>
    </source>
</evidence>
<dbReference type="EC" id="3.6.1.23" evidence="5"/>